<dbReference type="PANTHER" id="PTHR38598">
    <property type="entry name" value="INNER MEMBRANE PROTEIN YJCH"/>
    <property type="match status" value="1"/>
</dbReference>
<accession>A0A1N7PA22</accession>
<proteinExistence type="predicted"/>
<feature type="transmembrane region" description="Helical" evidence="1">
    <location>
        <begin position="24"/>
        <end position="47"/>
    </location>
</feature>
<keyword evidence="1" id="KW-0812">Transmembrane</keyword>
<dbReference type="InterPro" id="IPR007436">
    <property type="entry name" value="DUF485"/>
</dbReference>
<keyword evidence="1" id="KW-1133">Transmembrane helix</keyword>
<dbReference type="GO" id="GO:0005886">
    <property type="term" value="C:plasma membrane"/>
    <property type="evidence" value="ECO:0007669"/>
    <property type="project" value="TreeGrafter"/>
</dbReference>
<feature type="transmembrane region" description="Helical" evidence="1">
    <location>
        <begin position="59"/>
        <end position="83"/>
    </location>
</feature>
<keyword evidence="1" id="KW-0472">Membrane</keyword>
<keyword evidence="3" id="KW-1185">Reference proteome</keyword>
<protein>
    <submittedName>
        <fullName evidence="2">Uncharacterized membrane protein, DUF485 family</fullName>
    </submittedName>
</protein>
<dbReference type="InterPro" id="IPR052959">
    <property type="entry name" value="Inner_membrane_assoc"/>
</dbReference>
<sequence length="102" mass="11145">MTNQIHERIKANPKFQELCAKRSSFAWTLSAVMLIAYYAFVAVIAFFPASLGTPVSEGAITSVGIYVGLALIILSFVLTGIYVQKANGEFDALNKEILDEVK</sequence>
<evidence type="ECO:0000313" key="2">
    <source>
        <dbReference type="EMBL" id="SIT07421.1"/>
    </source>
</evidence>
<dbReference type="RefSeq" id="WP_076401488.1">
    <property type="nucleotide sequence ID" value="NZ_FTOA01000006.1"/>
</dbReference>
<dbReference type="STRING" id="80876.SAMN05421779_106179"/>
<dbReference type="OrthoDB" id="5297034at2"/>
<dbReference type="Pfam" id="PF04341">
    <property type="entry name" value="DUF485"/>
    <property type="match status" value="1"/>
</dbReference>
<dbReference type="Proteomes" id="UP000185678">
    <property type="component" value="Unassembled WGS sequence"/>
</dbReference>
<dbReference type="AlphaFoldDB" id="A0A1N7PA22"/>
<reference evidence="2 3" key="1">
    <citation type="submission" date="2017-01" db="EMBL/GenBank/DDBJ databases">
        <authorList>
            <person name="Mah S.A."/>
            <person name="Swanson W.J."/>
            <person name="Moy G.W."/>
            <person name="Vacquier V.D."/>
        </authorList>
    </citation>
    <scope>NUCLEOTIDE SEQUENCE [LARGE SCALE GENOMIC DNA]</scope>
    <source>
        <strain evidence="2 3">DSM 11589</strain>
    </source>
</reference>
<gene>
    <name evidence="2" type="ORF">SAMN05421779_106179</name>
</gene>
<name>A0A1N7PA22_9PROT</name>
<dbReference type="PANTHER" id="PTHR38598:SF1">
    <property type="entry name" value="INNER MEMBRANE PROTEIN YJCH"/>
    <property type="match status" value="1"/>
</dbReference>
<organism evidence="2 3">
    <name type="scientific">Insolitispirillum peregrinum</name>
    <dbReference type="NCBI Taxonomy" id="80876"/>
    <lineage>
        <taxon>Bacteria</taxon>
        <taxon>Pseudomonadati</taxon>
        <taxon>Pseudomonadota</taxon>
        <taxon>Alphaproteobacteria</taxon>
        <taxon>Rhodospirillales</taxon>
        <taxon>Novispirillaceae</taxon>
        <taxon>Insolitispirillum</taxon>
    </lineage>
</organism>
<dbReference type="EMBL" id="FTOA01000006">
    <property type="protein sequence ID" value="SIT07421.1"/>
    <property type="molecule type" value="Genomic_DNA"/>
</dbReference>
<evidence type="ECO:0000256" key="1">
    <source>
        <dbReference type="SAM" id="Phobius"/>
    </source>
</evidence>
<evidence type="ECO:0000313" key="3">
    <source>
        <dbReference type="Proteomes" id="UP000185678"/>
    </source>
</evidence>